<dbReference type="GO" id="GO:0003677">
    <property type="term" value="F:DNA binding"/>
    <property type="evidence" value="ECO:0007669"/>
    <property type="project" value="InterPro"/>
</dbReference>
<evidence type="ECO:0000313" key="3">
    <source>
        <dbReference type="Proteomes" id="UP000288293"/>
    </source>
</evidence>
<dbReference type="Proteomes" id="UP000288293">
    <property type="component" value="Unassembled WGS sequence"/>
</dbReference>
<dbReference type="PROSITE" id="PS50943">
    <property type="entry name" value="HTH_CROC1"/>
    <property type="match status" value="1"/>
</dbReference>
<gene>
    <name evidence="2" type="ORF">CWE09_03735</name>
</gene>
<dbReference type="CDD" id="cd00093">
    <property type="entry name" value="HTH_XRE"/>
    <property type="match status" value="1"/>
</dbReference>
<dbReference type="Pfam" id="PF01381">
    <property type="entry name" value="HTH_3"/>
    <property type="match status" value="1"/>
</dbReference>
<dbReference type="EMBL" id="PIPL01000001">
    <property type="protein sequence ID" value="RUO25851.1"/>
    <property type="molecule type" value="Genomic_DNA"/>
</dbReference>
<organism evidence="2 3">
    <name type="scientific">Aliidiomarina minuta</name>
    <dbReference type="NCBI Taxonomy" id="880057"/>
    <lineage>
        <taxon>Bacteria</taxon>
        <taxon>Pseudomonadati</taxon>
        <taxon>Pseudomonadota</taxon>
        <taxon>Gammaproteobacteria</taxon>
        <taxon>Alteromonadales</taxon>
        <taxon>Idiomarinaceae</taxon>
        <taxon>Aliidiomarina</taxon>
    </lineage>
</organism>
<dbReference type="InterPro" id="IPR010982">
    <property type="entry name" value="Lambda_DNA-bd_dom_sf"/>
</dbReference>
<comment type="caution">
    <text evidence="2">The sequence shown here is derived from an EMBL/GenBank/DDBJ whole genome shotgun (WGS) entry which is preliminary data.</text>
</comment>
<accession>A0A432W770</accession>
<dbReference type="OrthoDB" id="7025825at2"/>
<dbReference type="RefSeq" id="WP_126802669.1">
    <property type="nucleotide sequence ID" value="NZ_PIPL01000001.1"/>
</dbReference>
<sequence length="119" mass="13430">MNKSLNDQTGFTLKKLRSKKRISIRELALLASTEASTISRIEAGEQRPSLLLVFKICDALEISLVDFVRYLSGEEIPKIGLTPDYSPSQHVKEIPNLELKHVQFFIDIAKSLSENVKDD</sequence>
<proteinExistence type="predicted"/>
<protein>
    <recommendedName>
        <fullName evidence="1">HTH cro/C1-type domain-containing protein</fullName>
    </recommendedName>
</protein>
<dbReference type="SMART" id="SM00530">
    <property type="entry name" value="HTH_XRE"/>
    <property type="match status" value="1"/>
</dbReference>
<dbReference type="Gene3D" id="1.10.260.40">
    <property type="entry name" value="lambda repressor-like DNA-binding domains"/>
    <property type="match status" value="1"/>
</dbReference>
<reference evidence="2 3" key="1">
    <citation type="journal article" date="2011" name="Front. Microbiol.">
        <title>Genomic signatures of strain selection and enhancement in Bacillus atrophaeus var. globigii, a historical biowarfare simulant.</title>
        <authorList>
            <person name="Gibbons H.S."/>
            <person name="Broomall S.M."/>
            <person name="McNew L.A."/>
            <person name="Daligault H."/>
            <person name="Chapman C."/>
            <person name="Bruce D."/>
            <person name="Karavis M."/>
            <person name="Krepps M."/>
            <person name="McGregor P.A."/>
            <person name="Hong C."/>
            <person name="Park K.H."/>
            <person name="Akmal A."/>
            <person name="Feldman A."/>
            <person name="Lin J.S."/>
            <person name="Chang W.E."/>
            <person name="Higgs B.W."/>
            <person name="Demirev P."/>
            <person name="Lindquist J."/>
            <person name="Liem A."/>
            <person name="Fochler E."/>
            <person name="Read T.D."/>
            <person name="Tapia R."/>
            <person name="Johnson S."/>
            <person name="Bishop-Lilly K.A."/>
            <person name="Detter C."/>
            <person name="Han C."/>
            <person name="Sozhamannan S."/>
            <person name="Rosenzweig C.N."/>
            <person name="Skowronski E.W."/>
        </authorList>
    </citation>
    <scope>NUCLEOTIDE SEQUENCE [LARGE SCALE GENOMIC DNA]</scope>
    <source>
        <strain evidence="2 3">MLST1</strain>
    </source>
</reference>
<evidence type="ECO:0000259" key="1">
    <source>
        <dbReference type="PROSITE" id="PS50943"/>
    </source>
</evidence>
<name>A0A432W770_9GAMM</name>
<dbReference type="SUPFAM" id="SSF47413">
    <property type="entry name" value="lambda repressor-like DNA-binding domains"/>
    <property type="match status" value="1"/>
</dbReference>
<dbReference type="AlphaFoldDB" id="A0A432W770"/>
<feature type="domain" description="HTH cro/C1-type" evidence="1">
    <location>
        <begin position="13"/>
        <end position="67"/>
    </location>
</feature>
<keyword evidence="3" id="KW-1185">Reference proteome</keyword>
<dbReference type="InterPro" id="IPR001387">
    <property type="entry name" value="Cro/C1-type_HTH"/>
</dbReference>
<evidence type="ECO:0000313" key="2">
    <source>
        <dbReference type="EMBL" id="RUO25851.1"/>
    </source>
</evidence>